<dbReference type="EMBL" id="SOPW01000009">
    <property type="protein sequence ID" value="TFB21035.1"/>
    <property type="molecule type" value="Genomic_DNA"/>
</dbReference>
<dbReference type="Proteomes" id="UP000297975">
    <property type="component" value="Unassembled WGS sequence"/>
</dbReference>
<dbReference type="InterPro" id="IPR020115">
    <property type="entry name" value="Fin"/>
</dbReference>
<evidence type="ECO:0000313" key="1">
    <source>
        <dbReference type="EMBL" id="TFB21035.1"/>
    </source>
</evidence>
<keyword evidence="2" id="KW-1185">Reference proteome</keyword>
<dbReference type="AlphaFoldDB" id="A0A4Y8ILY3"/>
<gene>
    <name evidence="1" type="ORF">E3U55_09425</name>
</gene>
<proteinExistence type="predicted"/>
<accession>A0A4Y8ILY3</accession>
<name>A0A4Y8ILY3_9BACI</name>
<dbReference type="GO" id="GO:0010468">
    <property type="term" value="P:regulation of gene expression"/>
    <property type="evidence" value="ECO:0007669"/>
    <property type="project" value="InterPro"/>
</dbReference>
<protein>
    <submittedName>
        <fullName evidence="1">DUF2757 family protein</fullName>
    </submittedName>
</protein>
<organism evidence="1 2">
    <name type="scientific">Filobacillus milosensis</name>
    <dbReference type="NCBI Taxonomy" id="94137"/>
    <lineage>
        <taxon>Bacteria</taxon>
        <taxon>Bacillati</taxon>
        <taxon>Bacillota</taxon>
        <taxon>Bacilli</taxon>
        <taxon>Bacillales</taxon>
        <taxon>Bacillaceae</taxon>
        <taxon>Filobacillus</taxon>
    </lineage>
</organism>
<dbReference type="Pfam" id="PF10955">
    <property type="entry name" value="Fin"/>
    <property type="match status" value="1"/>
</dbReference>
<reference evidence="1 2" key="1">
    <citation type="submission" date="2019-03" db="EMBL/GenBank/DDBJ databases">
        <authorList>
            <person name="He R.-H."/>
        </authorList>
    </citation>
    <scope>NUCLEOTIDE SEQUENCE [LARGE SCALE GENOMIC DNA]</scope>
    <source>
        <strain evidence="2">SH 714</strain>
    </source>
</reference>
<dbReference type="OrthoDB" id="2084556at2"/>
<comment type="caution">
    <text evidence="1">The sequence shown here is derived from an EMBL/GenBank/DDBJ whole genome shotgun (WGS) entry which is preliminary data.</text>
</comment>
<evidence type="ECO:0000313" key="2">
    <source>
        <dbReference type="Proteomes" id="UP000297975"/>
    </source>
</evidence>
<sequence>MVAVNMKCRHCQQSMGVIEDEDRVYDLIGQQPFALDIVQLNDEGEVSVQLICEHCEEILAQNPNLFENDTFIH</sequence>